<evidence type="ECO:0000256" key="5">
    <source>
        <dbReference type="ARBA" id="ARBA00022960"/>
    </source>
</evidence>
<comment type="caution">
    <text evidence="13">The sequence shown here is derived from an EMBL/GenBank/DDBJ whole genome shotgun (WGS) entry which is preliminary data.</text>
</comment>
<evidence type="ECO:0000256" key="6">
    <source>
        <dbReference type="ARBA" id="ARBA00022984"/>
    </source>
</evidence>
<keyword evidence="9" id="KW-0961">Cell wall biogenesis/degradation</keyword>
<proteinExistence type="predicted"/>
<dbReference type="SUPFAM" id="SSF56601">
    <property type="entry name" value="beta-lactamase/transpeptidase-like"/>
    <property type="match status" value="1"/>
</dbReference>
<keyword evidence="6" id="KW-0573">Peptidoglycan synthesis</keyword>
<evidence type="ECO:0000256" key="1">
    <source>
        <dbReference type="ARBA" id="ARBA00004167"/>
    </source>
</evidence>
<dbReference type="GO" id="GO:0071555">
    <property type="term" value="P:cell wall organization"/>
    <property type="evidence" value="ECO:0007669"/>
    <property type="project" value="TreeGrafter"/>
</dbReference>
<evidence type="ECO:0000313" key="13">
    <source>
        <dbReference type="EMBL" id="OGM56251.1"/>
    </source>
</evidence>
<dbReference type="Pfam" id="PF03717">
    <property type="entry name" value="PBP_dimer"/>
    <property type="match status" value="1"/>
</dbReference>
<dbReference type="InterPro" id="IPR001460">
    <property type="entry name" value="PCN-bd_Tpept"/>
</dbReference>
<evidence type="ECO:0000256" key="2">
    <source>
        <dbReference type="ARBA" id="ARBA00004236"/>
    </source>
</evidence>
<sequence length="537" mass="59008">METYVSSKVQSWLSWFLRGLMILGFLVLFGRLLELQIIKGGYYRALSEGNRVRRVPITAPRGNIIARGGEVLVGNKEVAKRVIFDPEKGYEKISETEGAPLEEIISEWEREYKYGYEFAHVSGYLGEVSEEELGKVNAECPQKGPRKLGALVGRAGLEEVYECILAGVDGEELVEVDTSGRRVRTLGRKEPIAGEDLKTSIDAPLQLKTAEAMNGKKGAVVATDAKGRVLVLFSYPSFDPNIMTQKKEADKVEEALKDVDLPFFNRAIGGMYHPGSVFKPIVAVAALEEGKVDKDFVFEDPGVITIGTFSYSNWYFTQYGRTEGNIDITRALARSTDTFFYKLGEFVGIETLASWANKFGLGEVSGIDLPGEISGLVPTPEWKARVKGERWFLGNTYHVAIGQGDLALTLIGVNRAISAIATGKICNPKIAVQGECRDLEIKKENLDLVREGMNEACSSGGTGFTFFDFEPRVSCKTGTAETNVDAKTHAWFSVFSPQEFPDIIMTVLVEGAGEGSRVAGPVAREIFDFWYGKGSND</sequence>
<evidence type="ECO:0008006" key="15">
    <source>
        <dbReference type="Google" id="ProtNLM"/>
    </source>
</evidence>
<evidence type="ECO:0000256" key="8">
    <source>
        <dbReference type="ARBA" id="ARBA00023136"/>
    </source>
</evidence>
<keyword evidence="3" id="KW-1003">Cell membrane</keyword>
<dbReference type="GO" id="GO:0008658">
    <property type="term" value="F:penicillin binding"/>
    <property type="evidence" value="ECO:0007669"/>
    <property type="project" value="InterPro"/>
</dbReference>
<dbReference type="PANTHER" id="PTHR30627:SF2">
    <property type="entry name" value="PEPTIDOGLYCAN D,D-TRANSPEPTIDASE MRDA"/>
    <property type="match status" value="1"/>
</dbReference>
<evidence type="ECO:0000256" key="9">
    <source>
        <dbReference type="ARBA" id="ARBA00023316"/>
    </source>
</evidence>
<keyword evidence="8 10" id="KW-0472">Membrane</keyword>
<feature type="domain" description="Penicillin-binding protein dimerisation" evidence="12">
    <location>
        <begin position="103"/>
        <end position="185"/>
    </location>
</feature>
<dbReference type="InterPro" id="IPR005311">
    <property type="entry name" value="PBP_dimer"/>
</dbReference>
<keyword evidence="7 10" id="KW-1133">Transmembrane helix</keyword>
<dbReference type="STRING" id="1802511.A3E15_02465"/>
<evidence type="ECO:0000259" key="11">
    <source>
        <dbReference type="Pfam" id="PF00905"/>
    </source>
</evidence>
<comment type="subcellular location">
    <subcellularLocation>
        <location evidence="2">Cell membrane</location>
    </subcellularLocation>
    <subcellularLocation>
        <location evidence="1">Membrane</location>
        <topology evidence="1">Single-pass membrane protein</topology>
    </subcellularLocation>
</comment>
<evidence type="ECO:0000256" key="4">
    <source>
        <dbReference type="ARBA" id="ARBA00022692"/>
    </source>
</evidence>
<reference evidence="13 14" key="1">
    <citation type="journal article" date="2016" name="Nat. Commun.">
        <title>Thousands of microbial genomes shed light on interconnected biogeochemical processes in an aquifer system.</title>
        <authorList>
            <person name="Anantharaman K."/>
            <person name="Brown C.T."/>
            <person name="Hug L.A."/>
            <person name="Sharon I."/>
            <person name="Castelle C.J."/>
            <person name="Probst A.J."/>
            <person name="Thomas B.C."/>
            <person name="Singh A."/>
            <person name="Wilkins M.J."/>
            <person name="Karaoz U."/>
            <person name="Brodie E.L."/>
            <person name="Williams K.H."/>
            <person name="Hubbard S.S."/>
            <person name="Banfield J.F."/>
        </authorList>
    </citation>
    <scope>NUCLEOTIDE SEQUENCE [LARGE SCALE GENOMIC DNA]</scope>
</reference>
<dbReference type="Pfam" id="PF00905">
    <property type="entry name" value="Transpeptidase"/>
    <property type="match status" value="1"/>
</dbReference>
<feature type="domain" description="Penicillin-binding protein transpeptidase" evidence="11">
    <location>
        <begin position="218"/>
        <end position="527"/>
    </location>
</feature>
<keyword evidence="4 10" id="KW-0812">Transmembrane</keyword>
<name>A0A1F8AWZ1_9BACT</name>
<dbReference type="GO" id="GO:0005886">
    <property type="term" value="C:plasma membrane"/>
    <property type="evidence" value="ECO:0007669"/>
    <property type="project" value="TreeGrafter"/>
</dbReference>
<organism evidence="13 14">
    <name type="scientific">Candidatus Woesebacteria bacterium RIFCSPHIGHO2_12_FULL_42_9</name>
    <dbReference type="NCBI Taxonomy" id="1802511"/>
    <lineage>
        <taxon>Bacteria</taxon>
        <taxon>Candidatus Woeseibacteriota</taxon>
    </lineage>
</organism>
<dbReference type="Proteomes" id="UP000177794">
    <property type="component" value="Unassembled WGS sequence"/>
</dbReference>
<dbReference type="Gene3D" id="3.90.1310.10">
    <property type="entry name" value="Penicillin-binding protein 2a (Domain 2)"/>
    <property type="match status" value="1"/>
</dbReference>
<dbReference type="SUPFAM" id="SSF56519">
    <property type="entry name" value="Penicillin binding protein dimerisation domain"/>
    <property type="match status" value="1"/>
</dbReference>
<evidence type="ECO:0000256" key="7">
    <source>
        <dbReference type="ARBA" id="ARBA00022989"/>
    </source>
</evidence>
<dbReference type="PANTHER" id="PTHR30627">
    <property type="entry name" value="PEPTIDOGLYCAN D,D-TRANSPEPTIDASE"/>
    <property type="match status" value="1"/>
</dbReference>
<evidence type="ECO:0000256" key="10">
    <source>
        <dbReference type="SAM" id="Phobius"/>
    </source>
</evidence>
<dbReference type="InterPro" id="IPR036138">
    <property type="entry name" value="PBP_dimer_sf"/>
</dbReference>
<feature type="transmembrane region" description="Helical" evidence="10">
    <location>
        <begin position="12"/>
        <end position="33"/>
    </location>
</feature>
<keyword evidence="5" id="KW-0133">Cell shape</keyword>
<protein>
    <recommendedName>
        <fullName evidence="15">Penicillin-binding protein 2</fullName>
    </recommendedName>
</protein>
<dbReference type="InterPro" id="IPR050515">
    <property type="entry name" value="Beta-lactam/transpept"/>
</dbReference>
<accession>A0A1F8AWZ1</accession>
<evidence type="ECO:0000256" key="3">
    <source>
        <dbReference type="ARBA" id="ARBA00022475"/>
    </source>
</evidence>
<evidence type="ECO:0000259" key="12">
    <source>
        <dbReference type="Pfam" id="PF03717"/>
    </source>
</evidence>
<dbReference type="EMBL" id="MGGX01000009">
    <property type="protein sequence ID" value="OGM56251.1"/>
    <property type="molecule type" value="Genomic_DNA"/>
</dbReference>
<evidence type="ECO:0000313" key="14">
    <source>
        <dbReference type="Proteomes" id="UP000177794"/>
    </source>
</evidence>
<dbReference type="InterPro" id="IPR012338">
    <property type="entry name" value="Beta-lactam/transpept-like"/>
</dbReference>
<dbReference type="AlphaFoldDB" id="A0A1F8AWZ1"/>
<dbReference type="Gene3D" id="3.40.710.10">
    <property type="entry name" value="DD-peptidase/beta-lactamase superfamily"/>
    <property type="match status" value="1"/>
</dbReference>
<gene>
    <name evidence="13" type="ORF">A3E15_02465</name>
</gene>